<organism evidence="1 2">
    <name type="scientific">Vitis vinifera</name>
    <name type="common">Grape</name>
    <dbReference type="NCBI Taxonomy" id="29760"/>
    <lineage>
        <taxon>Eukaryota</taxon>
        <taxon>Viridiplantae</taxon>
        <taxon>Streptophyta</taxon>
        <taxon>Embryophyta</taxon>
        <taxon>Tracheophyta</taxon>
        <taxon>Spermatophyta</taxon>
        <taxon>Magnoliopsida</taxon>
        <taxon>eudicotyledons</taxon>
        <taxon>Gunneridae</taxon>
        <taxon>Pentapetalae</taxon>
        <taxon>rosids</taxon>
        <taxon>Vitales</taxon>
        <taxon>Vitaceae</taxon>
        <taxon>Viteae</taxon>
        <taxon>Vitis</taxon>
    </lineage>
</organism>
<dbReference type="HOGENOM" id="CLU_2854244_0_0_1"/>
<evidence type="ECO:0000313" key="2">
    <source>
        <dbReference type="Proteomes" id="UP000009183"/>
    </source>
</evidence>
<proteinExistence type="predicted"/>
<name>D7TRN8_VITVI</name>
<dbReference type="Proteomes" id="UP000009183">
    <property type="component" value="Unassembled WGS sequence, unordered"/>
</dbReference>
<accession>D7TRN8</accession>
<keyword evidence="2" id="KW-1185">Reference proteome</keyword>
<sequence>MINLSHLIVILNGERVFPSIIGNAHMDVADCIIVKLKPDCPHLNWKVKINHILIDFILYSLDHYYDIIKIRID</sequence>
<reference evidence="2" key="1">
    <citation type="journal article" date="2007" name="Nature">
        <title>The grapevine genome sequence suggests ancestral hexaploidization in major angiosperm phyla.</title>
        <authorList>
            <consortium name="The French-Italian Public Consortium for Grapevine Genome Characterization."/>
            <person name="Jaillon O."/>
            <person name="Aury J.-M."/>
            <person name="Noel B."/>
            <person name="Policriti A."/>
            <person name="Clepet C."/>
            <person name="Casagrande A."/>
            <person name="Choisne N."/>
            <person name="Aubourg S."/>
            <person name="Vitulo N."/>
            <person name="Jubin C."/>
            <person name="Vezzi A."/>
            <person name="Legeai F."/>
            <person name="Hugueney P."/>
            <person name="Dasilva C."/>
            <person name="Horner D."/>
            <person name="Mica E."/>
            <person name="Jublot D."/>
            <person name="Poulain J."/>
            <person name="Bruyere C."/>
            <person name="Billault A."/>
            <person name="Segurens B."/>
            <person name="Gouyvenoux M."/>
            <person name="Ugarte E."/>
            <person name="Cattonaro F."/>
            <person name="Anthouard V."/>
            <person name="Vico V."/>
            <person name="Del Fabbro C."/>
            <person name="Alaux M."/>
            <person name="Di Gaspero G."/>
            <person name="Dumas V."/>
            <person name="Felice N."/>
            <person name="Paillard S."/>
            <person name="Juman I."/>
            <person name="Moroldo M."/>
            <person name="Scalabrin S."/>
            <person name="Canaguier A."/>
            <person name="Le Clainche I."/>
            <person name="Malacrida G."/>
            <person name="Durand E."/>
            <person name="Pesole G."/>
            <person name="Laucou V."/>
            <person name="Chatelet P."/>
            <person name="Merdinoglu D."/>
            <person name="Delledonne M."/>
            <person name="Pezzotti M."/>
            <person name="Lecharny A."/>
            <person name="Scarpelli C."/>
            <person name="Artiguenave F."/>
            <person name="Pe M.E."/>
            <person name="Valle G."/>
            <person name="Morgante M."/>
            <person name="Caboche M."/>
            <person name="Adam-Blondon A.-F."/>
            <person name="Weissenbach J."/>
            <person name="Quetier F."/>
            <person name="Wincker P."/>
        </authorList>
    </citation>
    <scope>NUCLEOTIDE SEQUENCE [LARGE SCALE GENOMIC DNA]</scope>
    <source>
        <strain evidence="2">cv. Pinot noir / PN40024</strain>
    </source>
</reference>
<dbReference type="AlphaFoldDB" id="D7TRN8"/>
<dbReference type="EMBL" id="FN596029">
    <property type="protein sequence ID" value="CBI33164.3"/>
    <property type="molecule type" value="Genomic_DNA"/>
</dbReference>
<protein>
    <submittedName>
        <fullName evidence="1">Uncharacterized protein</fullName>
    </submittedName>
</protein>
<dbReference type="InParanoid" id="D7TRN8"/>
<dbReference type="PaxDb" id="29760-VIT_00s0281g00030.t01"/>
<gene>
    <name evidence="1" type="ORF">VIT_00s0281g00030</name>
</gene>
<evidence type="ECO:0000313" key="1">
    <source>
        <dbReference type="EMBL" id="CBI33164.3"/>
    </source>
</evidence>